<evidence type="ECO:0000313" key="2">
    <source>
        <dbReference type="Proteomes" id="UP001597180"/>
    </source>
</evidence>
<protein>
    <submittedName>
        <fullName evidence="1">Uncharacterized protein</fullName>
    </submittedName>
</protein>
<organism evidence="1 2">
    <name type="scientific">Paenibacillus vulneris</name>
    <dbReference type="NCBI Taxonomy" id="1133364"/>
    <lineage>
        <taxon>Bacteria</taxon>
        <taxon>Bacillati</taxon>
        <taxon>Bacillota</taxon>
        <taxon>Bacilli</taxon>
        <taxon>Bacillales</taxon>
        <taxon>Paenibacillaceae</taxon>
        <taxon>Paenibacillus</taxon>
    </lineage>
</organism>
<accession>A0ABW3UJW1</accession>
<dbReference type="RefSeq" id="WP_345587160.1">
    <property type="nucleotide sequence ID" value="NZ_BAABJG010000006.1"/>
</dbReference>
<proteinExistence type="predicted"/>
<sequence length="61" mass="6494">MGMELPGTGFHRPKGSCRSLEIGIHSVVEDHFGIHSSGKTSKYFFLVAVEGGKEGSIASET</sequence>
<keyword evidence="2" id="KW-1185">Reference proteome</keyword>
<dbReference type="Proteomes" id="UP001597180">
    <property type="component" value="Unassembled WGS sequence"/>
</dbReference>
<name>A0ABW3UJW1_9BACL</name>
<gene>
    <name evidence="1" type="ORF">ACFQ4B_10385</name>
</gene>
<comment type="caution">
    <text evidence="1">The sequence shown here is derived from an EMBL/GenBank/DDBJ whole genome shotgun (WGS) entry which is preliminary data.</text>
</comment>
<evidence type="ECO:0000313" key="1">
    <source>
        <dbReference type="EMBL" id="MFD1220529.1"/>
    </source>
</evidence>
<reference evidence="2" key="1">
    <citation type="journal article" date="2019" name="Int. J. Syst. Evol. Microbiol.">
        <title>The Global Catalogue of Microorganisms (GCM) 10K type strain sequencing project: providing services to taxonomists for standard genome sequencing and annotation.</title>
        <authorList>
            <consortium name="The Broad Institute Genomics Platform"/>
            <consortium name="The Broad Institute Genome Sequencing Center for Infectious Disease"/>
            <person name="Wu L."/>
            <person name="Ma J."/>
        </authorList>
    </citation>
    <scope>NUCLEOTIDE SEQUENCE [LARGE SCALE GENOMIC DNA]</scope>
    <source>
        <strain evidence="2">CCUG 53270</strain>
    </source>
</reference>
<dbReference type="EMBL" id="JBHTLU010000013">
    <property type="protein sequence ID" value="MFD1220529.1"/>
    <property type="molecule type" value="Genomic_DNA"/>
</dbReference>